<reference evidence="1" key="1">
    <citation type="submission" date="2018-05" db="EMBL/GenBank/DDBJ databases">
        <title>Draft genome of Mucuna pruriens seed.</title>
        <authorList>
            <person name="Nnadi N.E."/>
            <person name="Vos R."/>
            <person name="Hasami M.H."/>
            <person name="Devisetty U.K."/>
            <person name="Aguiy J.C."/>
        </authorList>
    </citation>
    <scope>NUCLEOTIDE SEQUENCE [LARGE SCALE GENOMIC DNA]</scope>
    <source>
        <strain evidence="1">JCA_2017</strain>
    </source>
</reference>
<protein>
    <submittedName>
        <fullName evidence="1">Mitochondrial protein</fullName>
    </submittedName>
</protein>
<sequence>MKDESWRFCVDYMALNKIIVPDKFSIPIIDELLNVMLKQLGFEIGPKIQSKEVEYLGHVVSGKGVAVDPKKVEAMQNWPVPKDVKAIRGFLGLTNYYRRFVKDYGLIARPLTELLKKEKFQSTENVQQAFCQLKP</sequence>
<dbReference type="PANTHER" id="PTHR33064">
    <property type="entry name" value="POL PROTEIN"/>
    <property type="match status" value="1"/>
</dbReference>
<dbReference type="AlphaFoldDB" id="A0A371FVM5"/>
<comment type="caution">
    <text evidence="1">The sequence shown here is derived from an EMBL/GenBank/DDBJ whole genome shotgun (WGS) entry which is preliminary data.</text>
</comment>
<evidence type="ECO:0000313" key="1">
    <source>
        <dbReference type="EMBL" id="RDX82384.1"/>
    </source>
</evidence>
<gene>
    <name evidence="1" type="ORF">CR513_36829</name>
</gene>
<name>A0A371FVM5_MUCPR</name>
<dbReference type="InterPro" id="IPR043128">
    <property type="entry name" value="Rev_trsase/Diguanyl_cyclase"/>
</dbReference>
<feature type="non-terminal residue" evidence="1">
    <location>
        <position position="1"/>
    </location>
</feature>
<accession>A0A371FVM5</accession>
<dbReference type="SUPFAM" id="SSF56672">
    <property type="entry name" value="DNA/RNA polymerases"/>
    <property type="match status" value="1"/>
</dbReference>
<dbReference type="PANTHER" id="PTHR33064:SF40">
    <property type="entry name" value="REVERSE TRANSCRIPTASE_RETROTRANSPOSON-DERIVED PROTEIN RNASE H-LIKE DOMAIN-CONTAINING PROTEIN"/>
    <property type="match status" value="1"/>
</dbReference>
<dbReference type="EMBL" id="QJKJ01007648">
    <property type="protein sequence ID" value="RDX82384.1"/>
    <property type="molecule type" value="Genomic_DNA"/>
</dbReference>
<dbReference type="Proteomes" id="UP000257109">
    <property type="component" value="Unassembled WGS sequence"/>
</dbReference>
<dbReference type="Gene3D" id="3.10.10.10">
    <property type="entry name" value="HIV Type 1 Reverse Transcriptase, subunit A, domain 1"/>
    <property type="match status" value="1"/>
</dbReference>
<proteinExistence type="predicted"/>
<dbReference type="InterPro" id="IPR043502">
    <property type="entry name" value="DNA/RNA_pol_sf"/>
</dbReference>
<organism evidence="1 2">
    <name type="scientific">Mucuna pruriens</name>
    <name type="common">Velvet bean</name>
    <name type="synonym">Dolichos pruriens</name>
    <dbReference type="NCBI Taxonomy" id="157652"/>
    <lineage>
        <taxon>Eukaryota</taxon>
        <taxon>Viridiplantae</taxon>
        <taxon>Streptophyta</taxon>
        <taxon>Embryophyta</taxon>
        <taxon>Tracheophyta</taxon>
        <taxon>Spermatophyta</taxon>
        <taxon>Magnoliopsida</taxon>
        <taxon>eudicotyledons</taxon>
        <taxon>Gunneridae</taxon>
        <taxon>Pentapetalae</taxon>
        <taxon>rosids</taxon>
        <taxon>fabids</taxon>
        <taxon>Fabales</taxon>
        <taxon>Fabaceae</taxon>
        <taxon>Papilionoideae</taxon>
        <taxon>50 kb inversion clade</taxon>
        <taxon>NPAAA clade</taxon>
        <taxon>indigoferoid/millettioid clade</taxon>
        <taxon>Phaseoleae</taxon>
        <taxon>Mucuna</taxon>
    </lineage>
</organism>
<dbReference type="FunFam" id="3.30.70.270:FF:000020">
    <property type="entry name" value="Transposon Tf2-6 polyprotein-like Protein"/>
    <property type="match status" value="1"/>
</dbReference>
<dbReference type="Gene3D" id="3.30.70.270">
    <property type="match status" value="2"/>
</dbReference>
<dbReference type="InterPro" id="IPR051320">
    <property type="entry name" value="Viral_Replic_Matur_Polypro"/>
</dbReference>
<dbReference type="OrthoDB" id="1928132at2759"/>
<evidence type="ECO:0000313" key="2">
    <source>
        <dbReference type="Proteomes" id="UP000257109"/>
    </source>
</evidence>
<keyword evidence="2" id="KW-1185">Reference proteome</keyword>